<gene>
    <name evidence="2" type="ORF">HOLleu_25966</name>
</gene>
<accession>A0A9Q1BTE6</accession>
<evidence type="ECO:0000313" key="3">
    <source>
        <dbReference type="Proteomes" id="UP001152320"/>
    </source>
</evidence>
<dbReference type="Proteomes" id="UP001152320">
    <property type="component" value="Chromosome 12"/>
</dbReference>
<evidence type="ECO:0000256" key="1">
    <source>
        <dbReference type="SAM" id="MobiDB-lite"/>
    </source>
</evidence>
<organism evidence="2 3">
    <name type="scientific">Holothuria leucospilota</name>
    <name type="common">Black long sea cucumber</name>
    <name type="synonym">Mertensiothuria leucospilota</name>
    <dbReference type="NCBI Taxonomy" id="206669"/>
    <lineage>
        <taxon>Eukaryota</taxon>
        <taxon>Metazoa</taxon>
        <taxon>Echinodermata</taxon>
        <taxon>Eleutherozoa</taxon>
        <taxon>Echinozoa</taxon>
        <taxon>Holothuroidea</taxon>
        <taxon>Aspidochirotacea</taxon>
        <taxon>Aspidochirotida</taxon>
        <taxon>Holothuriidae</taxon>
        <taxon>Holothuria</taxon>
    </lineage>
</organism>
<proteinExistence type="predicted"/>
<sequence length="98" mass="11227">MTIGIKRSGQTKNKVEFTLEVKDLCHGCHVRRRKHILLTMREKTKKRYNRGLKTLVLTGVKPADYKCRKMAPPTVVSKHSSHASRTYAKPKISPSVLR</sequence>
<name>A0A9Q1BTE6_HOLLE</name>
<reference evidence="2" key="1">
    <citation type="submission" date="2021-10" db="EMBL/GenBank/DDBJ databases">
        <title>Tropical sea cucumber genome reveals ecological adaptation and Cuvierian tubules defense mechanism.</title>
        <authorList>
            <person name="Chen T."/>
        </authorList>
    </citation>
    <scope>NUCLEOTIDE SEQUENCE</scope>
    <source>
        <strain evidence="2">Nanhai2018</strain>
        <tissue evidence="2">Muscle</tissue>
    </source>
</reference>
<feature type="region of interest" description="Disordered" evidence="1">
    <location>
        <begin position="72"/>
        <end position="98"/>
    </location>
</feature>
<dbReference type="EMBL" id="JAIZAY010000012">
    <property type="protein sequence ID" value="KAJ8032440.1"/>
    <property type="molecule type" value="Genomic_DNA"/>
</dbReference>
<keyword evidence="3" id="KW-1185">Reference proteome</keyword>
<comment type="caution">
    <text evidence="2">The sequence shown here is derived from an EMBL/GenBank/DDBJ whole genome shotgun (WGS) entry which is preliminary data.</text>
</comment>
<dbReference type="AlphaFoldDB" id="A0A9Q1BTE6"/>
<evidence type="ECO:0000313" key="2">
    <source>
        <dbReference type="EMBL" id="KAJ8032440.1"/>
    </source>
</evidence>
<protein>
    <submittedName>
        <fullName evidence="2">Uncharacterized protein</fullName>
    </submittedName>
</protein>